<keyword evidence="2" id="KW-0408">Iron</keyword>
<dbReference type="PANTHER" id="PTHR43432:SF3">
    <property type="entry name" value="SLR0285 PROTEIN"/>
    <property type="match status" value="1"/>
</dbReference>
<dbReference type="EMBL" id="UINC01021545">
    <property type="protein sequence ID" value="SVA89320.1"/>
    <property type="molecule type" value="Genomic_DNA"/>
</dbReference>
<evidence type="ECO:0008006" key="5">
    <source>
        <dbReference type="Google" id="ProtNLM"/>
    </source>
</evidence>
<keyword evidence="1" id="KW-0479">Metal-binding</keyword>
<sequence>MKITETKCISILTRTSGYLRGVCSHSLNPYIGCGYGNSSCGESCYVRFNQWLNRGREWGGFVDVKVNADEVYLNTAKVERHWAIQRGMPFSIFFSSSTDPWQPIERKFRVTRRVLDAMLEDAPDELILQTHSSLIADDMERIIALSRRCDLRVHLSIEGDQDSLPGLSPPPCSVNERIRLVKEFASRGINTVVCMSPLYPLIDPDLFFSRLAKSGASAVVIDHFIQGDGTQDGSRTRRTRLPQAIATVDEQALELSYRDKVAAIAMNYLPVGISSSGFAGVYSFQPDFISGRRRI</sequence>
<accession>A0A381ZJA0</accession>
<dbReference type="GO" id="GO:0051536">
    <property type="term" value="F:iron-sulfur cluster binding"/>
    <property type="evidence" value="ECO:0007669"/>
    <property type="project" value="UniProtKB-KW"/>
</dbReference>
<dbReference type="PANTHER" id="PTHR43432">
    <property type="entry name" value="SLR0285 PROTEIN"/>
    <property type="match status" value="1"/>
</dbReference>
<gene>
    <name evidence="4" type="ORF">METZ01_LOCUS142174</name>
</gene>
<dbReference type="InterPro" id="IPR040086">
    <property type="entry name" value="MJ0683-like"/>
</dbReference>
<proteinExistence type="predicted"/>
<dbReference type="AlphaFoldDB" id="A0A381ZJA0"/>
<dbReference type="SFLD" id="SFLDG01084">
    <property type="entry name" value="Uncharacterised_Radical_SAM_Su"/>
    <property type="match status" value="1"/>
</dbReference>
<dbReference type="GO" id="GO:0003824">
    <property type="term" value="F:catalytic activity"/>
    <property type="evidence" value="ECO:0007669"/>
    <property type="project" value="InterPro"/>
</dbReference>
<protein>
    <recommendedName>
        <fullName evidence="5">Radical SAM core domain-containing protein</fullName>
    </recommendedName>
</protein>
<name>A0A381ZJA0_9ZZZZ</name>
<evidence type="ECO:0000256" key="3">
    <source>
        <dbReference type="ARBA" id="ARBA00023014"/>
    </source>
</evidence>
<evidence type="ECO:0000256" key="2">
    <source>
        <dbReference type="ARBA" id="ARBA00023004"/>
    </source>
</evidence>
<keyword evidence="3" id="KW-0411">Iron-sulfur</keyword>
<reference evidence="4" key="1">
    <citation type="submission" date="2018-05" db="EMBL/GenBank/DDBJ databases">
        <authorList>
            <person name="Lanie J.A."/>
            <person name="Ng W.-L."/>
            <person name="Kazmierczak K.M."/>
            <person name="Andrzejewski T.M."/>
            <person name="Davidsen T.M."/>
            <person name="Wayne K.J."/>
            <person name="Tettelin H."/>
            <person name="Glass J.I."/>
            <person name="Rusch D."/>
            <person name="Podicherti R."/>
            <person name="Tsui H.-C.T."/>
            <person name="Winkler M.E."/>
        </authorList>
    </citation>
    <scope>NUCLEOTIDE SEQUENCE</scope>
</reference>
<evidence type="ECO:0000313" key="4">
    <source>
        <dbReference type="EMBL" id="SVA89320.1"/>
    </source>
</evidence>
<dbReference type="InterPro" id="IPR007197">
    <property type="entry name" value="rSAM"/>
</dbReference>
<organism evidence="4">
    <name type="scientific">marine metagenome</name>
    <dbReference type="NCBI Taxonomy" id="408172"/>
    <lineage>
        <taxon>unclassified sequences</taxon>
        <taxon>metagenomes</taxon>
        <taxon>ecological metagenomes</taxon>
    </lineage>
</organism>
<dbReference type="Gene3D" id="3.80.30.30">
    <property type="match status" value="1"/>
</dbReference>
<dbReference type="SFLD" id="SFLDS00029">
    <property type="entry name" value="Radical_SAM"/>
    <property type="match status" value="1"/>
</dbReference>
<evidence type="ECO:0000256" key="1">
    <source>
        <dbReference type="ARBA" id="ARBA00022723"/>
    </source>
</evidence>
<dbReference type="GO" id="GO:0046872">
    <property type="term" value="F:metal ion binding"/>
    <property type="evidence" value="ECO:0007669"/>
    <property type="project" value="UniProtKB-KW"/>
</dbReference>